<dbReference type="PROSITE" id="PS50206">
    <property type="entry name" value="RHODANESE_3"/>
    <property type="match status" value="1"/>
</dbReference>
<dbReference type="PANTHER" id="PTHR45510">
    <property type="entry name" value="RHODANESE-LIKE DOMAIN-CONTAINING PROTEIN 10"/>
    <property type="match status" value="1"/>
</dbReference>
<dbReference type="FunFam" id="3.40.250.10:FF:000047">
    <property type="entry name" value="Rhodanese-like domain-containing protein 10"/>
    <property type="match status" value="1"/>
</dbReference>
<dbReference type="Proteomes" id="UP001386955">
    <property type="component" value="Unassembled WGS sequence"/>
</dbReference>
<dbReference type="InterPro" id="IPR036873">
    <property type="entry name" value="Rhodanese-like_dom_sf"/>
</dbReference>
<dbReference type="EMBL" id="JAYMYS010000006">
    <property type="protein sequence ID" value="KAK7390376.1"/>
    <property type="molecule type" value="Genomic_DNA"/>
</dbReference>
<sequence>MATQLYHVFRTSILKHKTQSETPLKISLRTPRVQEINASLSKSSGRKLLESGQVSAIGSKFAYKAITSDGYILLDVRPPWERERARVVGSLHVPIFVEDKDNNPLTLLKKWVHFGYIGLWTGQYFTTENSEFLGQVENAIPHKDTKLLVACGEGSRSMTAVSKLYNGGYRNLAWLVSGFNSAKDNDFPTVEGKEKLNHATAGGVSYLFLQLFIFLNMKV</sequence>
<comment type="caution">
    <text evidence="2">The sequence shown here is derived from an EMBL/GenBank/DDBJ whole genome shotgun (WGS) entry which is preliminary data.</text>
</comment>
<dbReference type="GO" id="GO:0009507">
    <property type="term" value="C:chloroplast"/>
    <property type="evidence" value="ECO:0007669"/>
    <property type="project" value="TreeGrafter"/>
</dbReference>
<organism evidence="2 3">
    <name type="scientific">Psophocarpus tetragonolobus</name>
    <name type="common">Winged bean</name>
    <name type="synonym">Dolichos tetragonolobus</name>
    <dbReference type="NCBI Taxonomy" id="3891"/>
    <lineage>
        <taxon>Eukaryota</taxon>
        <taxon>Viridiplantae</taxon>
        <taxon>Streptophyta</taxon>
        <taxon>Embryophyta</taxon>
        <taxon>Tracheophyta</taxon>
        <taxon>Spermatophyta</taxon>
        <taxon>Magnoliopsida</taxon>
        <taxon>eudicotyledons</taxon>
        <taxon>Gunneridae</taxon>
        <taxon>Pentapetalae</taxon>
        <taxon>rosids</taxon>
        <taxon>fabids</taxon>
        <taxon>Fabales</taxon>
        <taxon>Fabaceae</taxon>
        <taxon>Papilionoideae</taxon>
        <taxon>50 kb inversion clade</taxon>
        <taxon>NPAAA clade</taxon>
        <taxon>indigoferoid/millettioid clade</taxon>
        <taxon>Phaseoleae</taxon>
        <taxon>Psophocarpus</taxon>
    </lineage>
</organism>
<dbReference type="InterPro" id="IPR044614">
    <property type="entry name" value="STR10"/>
</dbReference>
<dbReference type="SMART" id="SM00450">
    <property type="entry name" value="RHOD"/>
    <property type="match status" value="1"/>
</dbReference>
<dbReference type="InterPro" id="IPR001763">
    <property type="entry name" value="Rhodanese-like_dom"/>
</dbReference>
<reference evidence="2 3" key="1">
    <citation type="submission" date="2024-01" db="EMBL/GenBank/DDBJ databases">
        <title>The genomes of 5 underutilized Papilionoideae crops provide insights into root nodulation and disease resistanc.</title>
        <authorList>
            <person name="Jiang F."/>
        </authorList>
    </citation>
    <scope>NUCLEOTIDE SEQUENCE [LARGE SCALE GENOMIC DNA]</scope>
    <source>
        <strain evidence="2">DUOXIRENSHENG_FW03</strain>
        <tissue evidence="2">Leaves</tissue>
    </source>
</reference>
<evidence type="ECO:0000259" key="1">
    <source>
        <dbReference type="PROSITE" id="PS50206"/>
    </source>
</evidence>
<gene>
    <name evidence="2" type="ORF">VNO78_25681</name>
</gene>
<feature type="domain" description="Rhodanese" evidence="1">
    <location>
        <begin position="67"/>
        <end position="191"/>
    </location>
</feature>
<keyword evidence="3" id="KW-1185">Reference proteome</keyword>
<dbReference type="SUPFAM" id="SSF52821">
    <property type="entry name" value="Rhodanese/Cell cycle control phosphatase"/>
    <property type="match status" value="1"/>
</dbReference>
<dbReference type="Pfam" id="PF00581">
    <property type="entry name" value="Rhodanese"/>
    <property type="match status" value="1"/>
</dbReference>
<name>A0AAN9XFM8_PSOTE</name>
<dbReference type="Gene3D" id="3.40.250.10">
    <property type="entry name" value="Rhodanese-like domain"/>
    <property type="match status" value="1"/>
</dbReference>
<protein>
    <recommendedName>
        <fullName evidence="1">Rhodanese domain-containing protein</fullName>
    </recommendedName>
</protein>
<evidence type="ECO:0000313" key="3">
    <source>
        <dbReference type="Proteomes" id="UP001386955"/>
    </source>
</evidence>
<dbReference type="PANTHER" id="PTHR45510:SF1">
    <property type="entry name" value="RHODANESE-LIKE DOMAIN-CONTAINING PROTEIN 10"/>
    <property type="match status" value="1"/>
</dbReference>
<dbReference type="CDD" id="cd00158">
    <property type="entry name" value="RHOD"/>
    <property type="match status" value="1"/>
</dbReference>
<accession>A0AAN9XFM8</accession>
<proteinExistence type="predicted"/>
<evidence type="ECO:0000313" key="2">
    <source>
        <dbReference type="EMBL" id="KAK7390376.1"/>
    </source>
</evidence>
<dbReference type="AlphaFoldDB" id="A0AAN9XFM8"/>